<dbReference type="InterPro" id="IPR016040">
    <property type="entry name" value="NAD(P)-bd_dom"/>
</dbReference>
<proteinExistence type="predicted"/>
<evidence type="ECO:0000313" key="3">
    <source>
        <dbReference type="Proteomes" id="UP000185511"/>
    </source>
</evidence>
<protein>
    <submittedName>
        <fullName evidence="2">NADH-flavin reductase</fullName>
    </submittedName>
</protein>
<name>A0AAC9L9E4_9PSEU</name>
<dbReference type="KEGG" id="acad:UA74_03390"/>
<dbReference type="Proteomes" id="UP000185511">
    <property type="component" value="Chromosome"/>
</dbReference>
<sequence>MKITVLGATGGTGLEVVGQACAAGHDVIAVVRDPAGITLVHPRLTVVRADAMDTAALRPAVAGRDAVVSTLGSRAGRAPTTVCTDGITAAITAMRAEGVRRLVAVSASGLATEGDDLLTRVLAKPILQRVLRHTFADMTAMEEVMRATPDLDWTIIRPPMLTNGPRSEPYRSAVDRNVPRGYRISRANLADCILRCLSERAPLAASVAIAS</sequence>
<dbReference type="InterPro" id="IPR051606">
    <property type="entry name" value="Polyketide_Oxido-like"/>
</dbReference>
<feature type="domain" description="NAD(P)-binding" evidence="1">
    <location>
        <begin position="7"/>
        <end position="199"/>
    </location>
</feature>
<dbReference type="Pfam" id="PF13460">
    <property type="entry name" value="NAD_binding_10"/>
    <property type="match status" value="1"/>
</dbReference>
<dbReference type="EMBL" id="CP016076">
    <property type="protein sequence ID" value="APU12759.1"/>
    <property type="molecule type" value="Genomic_DNA"/>
</dbReference>
<dbReference type="Gene3D" id="3.40.50.720">
    <property type="entry name" value="NAD(P)-binding Rossmann-like Domain"/>
    <property type="match status" value="1"/>
</dbReference>
<dbReference type="PANTHER" id="PTHR43355">
    <property type="entry name" value="FLAVIN REDUCTASE (NADPH)"/>
    <property type="match status" value="1"/>
</dbReference>
<dbReference type="PANTHER" id="PTHR43355:SF2">
    <property type="entry name" value="FLAVIN REDUCTASE (NADPH)"/>
    <property type="match status" value="1"/>
</dbReference>
<dbReference type="AlphaFoldDB" id="A0AAC9L9E4"/>
<accession>A0AAC9L9E4</accession>
<keyword evidence="3" id="KW-1185">Reference proteome</keyword>
<dbReference type="CDD" id="cd05244">
    <property type="entry name" value="BVR-B_like_SDR_a"/>
    <property type="match status" value="1"/>
</dbReference>
<evidence type="ECO:0000259" key="1">
    <source>
        <dbReference type="Pfam" id="PF13460"/>
    </source>
</evidence>
<gene>
    <name evidence="2" type="ORF">UA74_03390</name>
</gene>
<evidence type="ECO:0000313" key="2">
    <source>
        <dbReference type="EMBL" id="APU12759.1"/>
    </source>
</evidence>
<dbReference type="InterPro" id="IPR036291">
    <property type="entry name" value="NAD(P)-bd_dom_sf"/>
</dbReference>
<dbReference type="GO" id="GO:0004074">
    <property type="term" value="F:biliverdin reductase [NAD(P)H] activity"/>
    <property type="evidence" value="ECO:0007669"/>
    <property type="project" value="TreeGrafter"/>
</dbReference>
<reference evidence="3" key="1">
    <citation type="submission" date="2016-06" db="EMBL/GenBank/DDBJ databases">
        <title>Complete genome sequence of Actinoalloteichus fjordicus DSM 46855 (=ADI127-17), type strain of the new species Actinoalloteichus fjordicus.</title>
        <authorList>
            <person name="Ruckert C."/>
            <person name="Nouioui I."/>
            <person name="Willmese J."/>
            <person name="van Wezel G."/>
            <person name="Klenk H.-P."/>
            <person name="Kalinowski J."/>
            <person name="Zotchev S.B."/>
        </authorList>
    </citation>
    <scope>NUCLEOTIDE SEQUENCE [LARGE SCALE GENOMIC DNA]</scope>
    <source>
        <strain evidence="3">ADI127-7</strain>
    </source>
</reference>
<dbReference type="GO" id="GO:0042602">
    <property type="term" value="F:riboflavin reductase (NADPH) activity"/>
    <property type="evidence" value="ECO:0007669"/>
    <property type="project" value="TreeGrafter"/>
</dbReference>
<organism evidence="2 3">
    <name type="scientific">Actinoalloteichus fjordicus</name>
    <dbReference type="NCBI Taxonomy" id="1612552"/>
    <lineage>
        <taxon>Bacteria</taxon>
        <taxon>Bacillati</taxon>
        <taxon>Actinomycetota</taxon>
        <taxon>Actinomycetes</taxon>
        <taxon>Pseudonocardiales</taxon>
        <taxon>Pseudonocardiaceae</taxon>
        <taxon>Actinoalloteichus</taxon>
    </lineage>
</organism>
<dbReference type="SUPFAM" id="SSF51735">
    <property type="entry name" value="NAD(P)-binding Rossmann-fold domains"/>
    <property type="match status" value="1"/>
</dbReference>